<dbReference type="KEGG" id="ccro:CMC5_017540"/>
<dbReference type="Gene3D" id="3.50.70.20">
    <property type="entry name" value="Cytochrome P460"/>
    <property type="match status" value="1"/>
</dbReference>
<dbReference type="Proteomes" id="UP000067626">
    <property type="component" value="Chromosome"/>
</dbReference>
<dbReference type="OrthoDB" id="511546at2"/>
<dbReference type="EMBL" id="CP012159">
    <property type="protein sequence ID" value="AKT37613.1"/>
    <property type="molecule type" value="Genomic_DNA"/>
</dbReference>
<name>A0A0K1EAM7_CHOCO</name>
<organism evidence="1 2">
    <name type="scientific">Chondromyces crocatus</name>
    <dbReference type="NCBI Taxonomy" id="52"/>
    <lineage>
        <taxon>Bacteria</taxon>
        <taxon>Pseudomonadati</taxon>
        <taxon>Myxococcota</taxon>
        <taxon>Polyangia</taxon>
        <taxon>Polyangiales</taxon>
        <taxon>Polyangiaceae</taxon>
        <taxon>Chondromyces</taxon>
    </lineage>
</organism>
<keyword evidence="2" id="KW-1185">Reference proteome</keyword>
<dbReference type="AlphaFoldDB" id="A0A0K1EAM7"/>
<protein>
    <recommendedName>
        <fullName evidence="3">Cytochrome P460 domain-containing protein</fullName>
    </recommendedName>
</protein>
<dbReference type="RefSeq" id="WP_050429960.1">
    <property type="nucleotide sequence ID" value="NZ_CP012159.1"/>
</dbReference>
<proteinExistence type="predicted"/>
<dbReference type="STRING" id="52.CMC5_017540"/>
<reference evidence="1 2" key="1">
    <citation type="submission" date="2015-07" db="EMBL/GenBank/DDBJ databases">
        <title>Genome analysis of myxobacterium Chondromyces crocatus Cm c5 reveals a high potential for natural compound synthesis and the genetic basis for the loss of fruiting body formation.</title>
        <authorList>
            <person name="Zaburannyi N."/>
            <person name="Bunk B."/>
            <person name="Maier J."/>
            <person name="Overmann J."/>
            <person name="Mueller R."/>
        </authorList>
    </citation>
    <scope>NUCLEOTIDE SEQUENCE [LARGE SCALE GENOMIC DNA]</scope>
    <source>
        <strain evidence="1 2">Cm c5</strain>
    </source>
</reference>
<gene>
    <name evidence="1" type="ORF">CMC5_017540</name>
</gene>
<dbReference type="InterPro" id="IPR038142">
    <property type="entry name" value="Cytochrome_P460_sp"/>
</dbReference>
<evidence type="ECO:0008006" key="3">
    <source>
        <dbReference type="Google" id="ProtNLM"/>
    </source>
</evidence>
<accession>A0A0K1EAM7</accession>
<evidence type="ECO:0000313" key="1">
    <source>
        <dbReference type="EMBL" id="AKT37613.1"/>
    </source>
</evidence>
<sequence length="75" mass="8196">MNHGPAVPEEEVPFGNVFVHPAACAVFEASQAFPEQDCFACHQEHAAVAHTFVQFYPTLYEIAATHGTLRPDLAN</sequence>
<evidence type="ECO:0000313" key="2">
    <source>
        <dbReference type="Proteomes" id="UP000067626"/>
    </source>
</evidence>